<dbReference type="Gene3D" id="3.30.420.10">
    <property type="entry name" value="Ribonuclease H-like superfamily/Ribonuclease H"/>
    <property type="match status" value="1"/>
</dbReference>
<dbReference type="SUPFAM" id="SSF46689">
    <property type="entry name" value="Homeodomain-like"/>
    <property type="match status" value="1"/>
</dbReference>
<dbReference type="InterPro" id="IPR025948">
    <property type="entry name" value="HTH-like_dom"/>
</dbReference>
<dbReference type="InterPro" id="IPR036397">
    <property type="entry name" value="RNaseH_sf"/>
</dbReference>
<evidence type="ECO:0000313" key="3">
    <source>
        <dbReference type="EMBL" id="MCC8633475.1"/>
    </source>
</evidence>
<dbReference type="Gene3D" id="1.10.10.60">
    <property type="entry name" value="Homeodomain-like"/>
    <property type="match status" value="1"/>
</dbReference>
<name>A0ABS8LGJ9_XANEU</name>
<dbReference type="InterPro" id="IPR050900">
    <property type="entry name" value="Transposase_IS3/IS150/IS904"/>
</dbReference>
<reference evidence="3" key="1">
    <citation type="submission" date="2021-11" db="EMBL/GenBank/DDBJ databases">
        <title>Genome resources and taxonomic validation of 89 Xanthomonas strains.</title>
        <authorList>
            <person name="Tambong J.T."/>
        </authorList>
    </citation>
    <scope>NUCLEOTIDE SEQUENCE</scope>
    <source>
        <strain evidence="3">Xv 72</strain>
    </source>
</reference>
<dbReference type="PROSITE" id="PS50994">
    <property type="entry name" value="INTEGRASE"/>
    <property type="match status" value="1"/>
</dbReference>
<dbReference type="EMBL" id="JAJIUS010000005">
    <property type="protein sequence ID" value="MCC8633475.1"/>
    <property type="molecule type" value="Genomic_DNA"/>
</dbReference>
<organism evidence="3 4">
    <name type="scientific">Xanthomonas euvesicatoria pv. euvesicatoria</name>
    <dbReference type="NCBI Taxonomy" id="2753541"/>
    <lineage>
        <taxon>Bacteria</taxon>
        <taxon>Pseudomonadati</taxon>
        <taxon>Pseudomonadota</taxon>
        <taxon>Gammaproteobacteria</taxon>
        <taxon>Lysobacterales</taxon>
        <taxon>Lysobacteraceae</taxon>
        <taxon>Xanthomonas</taxon>
    </lineage>
</organism>
<dbReference type="InterPro" id="IPR012337">
    <property type="entry name" value="RNaseH-like_sf"/>
</dbReference>
<gene>
    <name evidence="3" type="ORF">LN463_00335</name>
</gene>
<dbReference type="NCBIfam" id="NF033516">
    <property type="entry name" value="transpos_IS3"/>
    <property type="match status" value="1"/>
</dbReference>
<dbReference type="InterPro" id="IPR048020">
    <property type="entry name" value="Transpos_IS3"/>
</dbReference>
<comment type="caution">
    <text evidence="3">The sequence shown here is derived from an EMBL/GenBank/DDBJ whole genome shotgun (WGS) entry which is preliminary data.</text>
</comment>
<dbReference type="Pfam" id="PF01527">
    <property type="entry name" value="HTH_Tnp_1"/>
    <property type="match status" value="1"/>
</dbReference>
<dbReference type="InterPro" id="IPR001584">
    <property type="entry name" value="Integrase_cat-core"/>
</dbReference>
<proteinExistence type="inferred from homology"/>
<dbReference type="Pfam" id="PF13276">
    <property type="entry name" value="HTH_21"/>
    <property type="match status" value="1"/>
</dbReference>
<dbReference type="InterPro" id="IPR002514">
    <property type="entry name" value="Transposase_8"/>
</dbReference>
<dbReference type="SUPFAM" id="SSF53098">
    <property type="entry name" value="Ribonuclease H-like"/>
    <property type="match status" value="1"/>
</dbReference>
<dbReference type="Pfam" id="PF13333">
    <property type="entry name" value="rve_2"/>
    <property type="match status" value="1"/>
</dbReference>
<keyword evidence="4" id="KW-1185">Reference proteome</keyword>
<evidence type="ECO:0000259" key="2">
    <source>
        <dbReference type="PROSITE" id="PS50994"/>
    </source>
</evidence>
<comment type="similarity">
    <text evidence="1">Belongs to the transposase 8 family.</text>
</comment>
<dbReference type="PANTHER" id="PTHR46889:SF4">
    <property type="entry name" value="TRANSPOSASE INSO FOR INSERTION SEQUENCE ELEMENT IS911B-RELATED"/>
    <property type="match status" value="1"/>
</dbReference>
<feature type="domain" description="Integrase catalytic" evidence="2">
    <location>
        <begin position="218"/>
        <end position="381"/>
    </location>
</feature>
<dbReference type="RefSeq" id="WP_087944894.1">
    <property type="nucleotide sequence ID" value="NZ_JAJIUE010000005.1"/>
</dbReference>
<dbReference type="InterPro" id="IPR009057">
    <property type="entry name" value="Homeodomain-like_sf"/>
</dbReference>
<accession>A0ABS8LGJ9</accession>
<dbReference type="Proteomes" id="UP001430605">
    <property type="component" value="Unassembled WGS sequence"/>
</dbReference>
<evidence type="ECO:0000256" key="1">
    <source>
        <dbReference type="ARBA" id="ARBA00009964"/>
    </source>
</evidence>
<sequence>MSSKRYTDEFKIEAVRQVTDRGFKVAEVAERLGVTTHSLYAWLRTFGKSGVVHRAEVDQSAEVRRLKAELRRVTEERDIPKKGRRVLCQGVKAKYAFMQAHCQAHCGEFRVCAMCRVLRVNRSGYYAWLCSPNSERAKEDDRLLGLIKHHWLASGSVYGHRKITTDLRDLGERCSRHRVHRLMRTEGLRAQVGYGRKPRFHGGMQCKAAANLLDRQFDVTEPDTAWASDFTFIRTHEGWMYLAVVIDLFSRQVVGWAMRDRADTELVVQAVLSAVWRRKPNAGCLVHSDQGSVYTSDDWRSFLASHGLVCSMSRRGNCHDNAPVESFFGLLKRERIRRLTYPTKDAARAEVFDYIEMFYNPNRRHGSTGDLSPVEFERRYAQRGS</sequence>
<dbReference type="Pfam" id="PF00665">
    <property type="entry name" value="rve"/>
    <property type="match status" value="1"/>
</dbReference>
<protein>
    <submittedName>
        <fullName evidence="3">IS3 family transposase</fullName>
    </submittedName>
</protein>
<evidence type="ECO:0000313" key="4">
    <source>
        <dbReference type="Proteomes" id="UP001430605"/>
    </source>
</evidence>
<dbReference type="PANTHER" id="PTHR46889">
    <property type="entry name" value="TRANSPOSASE INSF FOR INSERTION SEQUENCE IS3B-RELATED"/>
    <property type="match status" value="1"/>
</dbReference>